<keyword evidence="3" id="KW-1185">Reference proteome</keyword>
<accession>A0A0B7HU52</accession>
<evidence type="ECO:0000313" key="3">
    <source>
        <dbReference type="Proteomes" id="UP000045051"/>
    </source>
</evidence>
<dbReference type="EC" id="1.2.1.50" evidence="2"/>
<dbReference type="EMBL" id="CDOI01000001">
    <property type="protein sequence ID" value="CEN43191.1"/>
    <property type="molecule type" value="Genomic_DNA"/>
</dbReference>
<dbReference type="Proteomes" id="UP000045051">
    <property type="component" value="Unassembled WGS sequence"/>
</dbReference>
<reference evidence="2 3" key="1">
    <citation type="submission" date="2015-01" db="EMBL/GenBank/DDBJ databases">
        <authorList>
            <person name="Xiang T."/>
            <person name="Song Y."/>
            <person name="Huang L."/>
            <person name="Wang B."/>
            <person name="Wu P."/>
        </authorList>
    </citation>
    <scope>NUCLEOTIDE SEQUENCE [LARGE SCALE GENOMIC DNA]</scope>
    <source>
        <strain evidence="2 3">CcD38</strain>
    </source>
</reference>
<dbReference type="AlphaFoldDB" id="A0A0B7HU52"/>
<protein>
    <submittedName>
        <fullName evidence="2">Peptidase T</fullName>
        <ecNumber evidence="2">1.2.1.50</ecNumber>
    </submittedName>
</protein>
<evidence type="ECO:0000256" key="1">
    <source>
        <dbReference type="ARBA" id="ARBA00022857"/>
    </source>
</evidence>
<evidence type="ECO:0000313" key="2">
    <source>
        <dbReference type="EMBL" id="CEN43191.1"/>
    </source>
</evidence>
<sequence>MKNKIDSFVVLGQFLEQFSVFPYVKNVSLPQNEVFFDGFVEVLGLAEQQNGWFTSENLRFACKSWAEALQRNNIERWLSNYTFDGITPKDIAIIMAGNIPLVGFHDFLCVLISGHRAVVKLSSDDQVLLPFLANYLQHIEPSWRGKFEFTNERMTHFDAVIATGSDNSARYFEYYFGNKPHIIRKNRNSIAVLTGKETQEQLFQLGKDIFTYFGLGCRSVSKIFIPENYDLDIFFKAIFPYSDIINGQKYANNYDYNKAVYLMSLYKLRENGFLILKEDERYASPIATLFYEYYTDINNLKNKLLTDLHKIQCVVSDGFSHNEIHFGETQQPALWDYADGVDTVAFLTNIP</sequence>
<name>A0A0B7HU52_9FLAO</name>
<dbReference type="RefSeq" id="WP_042342934.1">
    <property type="nucleotide sequence ID" value="NZ_CDOI01000001.1"/>
</dbReference>
<organism evidence="2 3">
    <name type="scientific">Capnocytophaga canis</name>
    <dbReference type="NCBI Taxonomy" id="1848903"/>
    <lineage>
        <taxon>Bacteria</taxon>
        <taxon>Pseudomonadati</taxon>
        <taxon>Bacteroidota</taxon>
        <taxon>Flavobacteriia</taxon>
        <taxon>Flavobacteriales</taxon>
        <taxon>Flavobacteriaceae</taxon>
        <taxon>Capnocytophaga</taxon>
    </lineage>
</organism>
<dbReference type="GO" id="GO:0008218">
    <property type="term" value="P:bioluminescence"/>
    <property type="evidence" value="ECO:0007669"/>
    <property type="project" value="InterPro"/>
</dbReference>
<gene>
    <name evidence="2" type="ORF">CCAND38_10094</name>
</gene>
<dbReference type="Pfam" id="PF05893">
    <property type="entry name" value="LuxC"/>
    <property type="match status" value="1"/>
</dbReference>
<dbReference type="GO" id="GO:0050062">
    <property type="term" value="F:long-chain-fatty-acyl-CoA reductase activity"/>
    <property type="evidence" value="ECO:0007669"/>
    <property type="project" value="UniProtKB-EC"/>
</dbReference>
<dbReference type="InterPro" id="IPR008670">
    <property type="entry name" value="CoA_reduct_LuxC"/>
</dbReference>
<keyword evidence="1" id="KW-0521">NADP</keyword>
<keyword evidence="2" id="KW-0560">Oxidoreductase</keyword>
<dbReference type="GO" id="GO:0003995">
    <property type="term" value="F:acyl-CoA dehydrogenase activity"/>
    <property type="evidence" value="ECO:0007669"/>
    <property type="project" value="InterPro"/>
</dbReference>
<proteinExistence type="predicted"/>